<proteinExistence type="inferred from homology"/>
<dbReference type="Gene3D" id="3.40.50.1000">
    <property type="entry name" value="HAD superfamily/HAD-like"/>
    <property type="match status" value="1"/>
</dbReference>
<comment type="similarity">
    <text evidence="3">Belongs to the HAD-like hydrolase superfamily. CbbY/CbbZ/Gph/YieH family.</text>
</comment>
<keyword evidence="6" id="KW-0378">Hydrolase</keyword>
<dbReference type="HOGENOM" id="CLU_762386_0_0_7"/>
<dbReference type="Gene3D" id="1.20.120.710">
    <property type="entry name" value="Haloacid dehalogenase hydrolase-like domain"/>
    <property type="match status" value="1"/>
</dbReference>
<dbReference type="InterPro" id="IPR036412">
    <property type="entry name" value="HAD-like_sf"/>
</dbReference>
<protein>
    <recommendedName>
        <fullName evidence="4">phosphoglycolate phosphatase</fullName>
        <ecNumber evidence="4">3.1.3.18</ecNumber>
    </recommendedName>
</protein>
<dbReference type="GO" id="GO:0016491">
    <property type="term" value="F:oxidoreductase activity"/>
    <property type="evidence" value="ECO:0007669"/>
    <property type="project" value="InterPro"/>
</dbReference>
<dbReference type="InterPro" id="IPR012347">
    <property type="entry name" value="Ferritin-like"/>
</dbReference>
<dbReference type="GO" id="GO:0006281">
    <property type="term" value="P:DNA repair"/>
    <property type="evidence" value="ECO:0007669"/>
    <property type="project" value="TreeGrafter"/>
</dbReference>
<dbReference type="GO" id="GO:0046872">
    <property type="term" value="F:metal ion binding"/>
    <property type="evidence" value="ECO:0007669"/>
    <property type="project" value="InterPro"/>
</dbReference>
<comment type="catalytic activity">
    <reaction evidence="1">
        <text>2-phosphoglycolate + H2O = glycolate + phosphate</text>
        <dbReference type="Rhea" id="RHEA:14369"/>
        <dbReference type="ChEBI" id="CHEBI:15377"/>
        <dbReference type="ChEBI" id="CHEBI:29805"/>
        <dbReference type="ChEBI" id="CHEBI:43474"/>
        <dbReference type="ChEBI" id="CHEBI:58033"/>
        <dbReference type="EC" id="3.1.3.18"/>
    </reaction>
</comment>
<organism evidence="6 7">
    <name type="scientific">Geobacter metallireducens (strain ATCC 53774 / DSM 7210 / GS-15)</name>
    <dbReference type="NCBI Taxonomy" id="269799"/>
    <lineage>
        <taxon>Bacteria</taxon>
        <taxon>Pseudomonadati</taxon>
        <taxon>Thermodesulfobacteriota</taxon>
        <taxon>Desulfuromonadia</taxon>
        <taxon>Geobacterales</taxon>
        <taxon>Geobacteraceae</taxon>
        <taxon>Geobacter</taxon>
    </lineage>
</organism>
<dbReference type="CDD" id="cd01045">
    <property type="entry name" value="Ferritin_like_AB"/>
    <property type="match status" value="1"/>
</dbReference>
<evidence type="ECO:0000313" key="6">
    <source>
        <dbReference type="EMBL" id="ABB33297.1"/>
    </source>
</evidence>
<dbReference type="SUPFAM" id="SSF56784">
    <property type="entry name" value="HAD-like"/>
    <property type="match status" value="1"/>
</dbReference>
<gene>
    <name evidence="6" type="ordered locus">Gmet_3083</name>
</gene>
<name>Q39R27_GEOMG</name>
<dbReference type="eggNOG" id="COG0546">
    <property type="taxonomic scope" value="Bacteria"/>
</dbReference>
<dbReference type="GO" id="GO:0008967">
    <property type="term" value="F:phosphoglycolate phosphatase activity"/>
    <property type="evidence" value="ECO:0007669"/>
    <property type="project" value="UniProtKB-EC"/>
</dbReference>
<evidence type="ECO:0000256" key="2">
    <source>
        <dbReference type="ARBA" id="ARBA00004818"/>
    </source>
</evidence>
<reference evidence="6" key="2">
    <citation type="journal article" date="2009" name="BMC Microbiol.">
        <title>The genome sequence of Geobacter metallireducens: features of metabolism, physiology and regulation common and dissimilar to Geobacter sulfurreducens.</title>
        <authorList>
            <person name="Aklujkar M."/>
            <person name="Krushkal J."/>
            <person name="DiBartolo G."/>
            <person name="Lapidus A."/>
            <person name="Land M.L."/>
            <person name="Lovley D.R."/>
        </authorList>
    </citation>
    <scope>NUCLEOTIDE SEQUENCE [LARGE SCALE GENOMIC DNA]</scope>
    <source>
        <strain evidence="6">GS-15</strain>
    </source>
</reference>
<keyword evidence="7" id="KW-1185">Reference proteome</keyword>
<dbReference type="SFLD" id="SFLDG01129">
    <property type="entry name" value="C1.5:_HAD__Beta-PGM__Phosphata"/>
    <property type="match status" value="1"/>
</dbReference>
<dbReference type="eggNOG" id="COG1633">
    <property type="taxonomic scope" value="Bacteria"/>
</dbReference>
<dbReference type="SUPFAM" id="SSF47240">
    <property type="entry name" value="Ferritin-like"/>
    <property type="match status" value="1"/>
</dbReference>
<dbReference type="EMBL" id="CP000148">
    <property type="protein sequence ID" value="ABB33297.1"/>
    <property type="molecule type" value="Genomic_DNA"/>
</dbReference>
<dbReference type="KEGG" id="gme:Gmet_3083"/>
<dbReference type="GO" id="GO:0005829">
    <property type="term" value="C:cytosol"/>
    <property type="evidence" value="ECO:0007669"/>
    <property type="project" value="TreeGrafter"/>
</dbReference>
<evidence type="ECO:0000256" key="1">
    <source>
        <dbReference type="ARBA" id="ARBA00000830"/>
    </source>
</evidence>
<dbReference type="PANTHER" id="PTHR43434:SF1">
    <property type="entry name" value="PHOSPHOGLYCOLATE PHOSPHATASE"/>
    <property type="match status" value="1"/>
</dbReference>
<dbReference type="InterPro" id="IPR050155">
    <property type="entry name" value="HAD-like_hydrolase_sf"/>
</dbReference>
<dbReference type="InterPro" id="IPR023214">
    <property type="entry name" value="HAD_sf"/>
</dbReference>
<dbReference type="PANTHER" id="PTHR43434">
    <property type="entry name" value="PHOSPHOGLYCOLATE PHOSPHATASE"/>
    <property type="match status" value="1"/>
</dbReference>
<reference evidence="6" key="3">
    <citation type="submission" date="2012-09" db="EMBL/GenBank/DDBJ databases">
        <authorList>
            <person name="Aklujkar M."/>
            <person name="Krushkal J."/>
            <person name="DiBartolo G."/>
            <person name="Lapidus A."/>
            <person name="Land M.L."/>
            <person name="Lovley D.R."/>
        </authorList>
    </citation>
    <scope>NUCLEOTIDE SEQUENCE</scope>
    <source>
        <strain evidence="6">GS-15</strain>
    </source>
</reference>
<dbReference type="Gene3D" id="1.20.1260.10">
    <property type="match status" value="1"/>
</dbReference>
<dbReference type="InterPro" id="IPR009078">
    <property type="entry name" value="Ferritin-like_SF"/>
</dbReference>
<evidence type="ECO:0000313" key="7">
    <source>
        <dbReference type="Proteomes" id="UP000007073"/>
    </source>
</evidence>
<evidence type="ECO:0000256" key="4">
    <source>
        <dbReference type="ARBA" id="ARBA00013078"/>
    </source>
</evidence>
<dbReference type="Proteomes" id="UP000007073">
    <property type="component" value="Chromosome"/>
</dbReference>
<reference evidence="6" key="1">
    <citation type="submission" date="2005-10" db="EMBL/GenBank/DDBJ databases">
        <title>Complete sequence of Geobacter metallireducens GS-15.</title>
        <authorList>
            <consortium name="US DOE Joint Genome Institute"/>
            <person name="Copeland A."/>
            <person name="Lucas S."/>
            <person name="Lapidus A."/>
            <person name="Barry K."/>
            <person name="Detter J.C."/>
            <person name="Glavina T."/>
            <person name="Hammon N."/>
            <person name="Israni S."/>
            <person name="Pitluck S."/>
            <person name="Di Bartolo G."/>
            <person name="Chain P."/>
            <person name="Schmutz J."/>
            <person name="Larimer F."/>
            <person name="Land M."/>
            <person name="Kyrpides N."/>
            <person name="Ivanova N."/>
            <person name="Richardson P."/>
        </authorList>
    </citation>
    <scope>NUCLEOTIDE SEQUENCE [LARGE SCALE GENOMIC DNA]</scope>
    <source>
        <strain evidence="6">GS-15</strain>
    </source>
</reference>
<dbReference type="STRING" id="269799.Gmet_3083"/>
<accession>Q39R27</accession>
<dbReference type="InterPro" id="IPR003251">
    <property type="entry name" value="Rr_diiron-bd_dom"/>
</dbReference>
<feature type="domain" description="Rubrerythrin diiron-binding" evidence="5">
    <location>
        <begin position="222"/>
        <end position="352"/>
    </location>
</feature>
<dbReference type="AlphaFoldDB" id="Q39R27"/>
<dbReference type="Pfam" id="PF02915">
    <property type="entry name" value="Rubrerythrin"/>
    <property type="match status" value="1"/>
</dbReference>
<dbReference type="RefSeq" id="WP_004514537.1">
    <property type="nucleotide sequence ID" value="NC_007517.1"/>
</dbReference>
<comment type="pathway">
    <text evidence="2">Organic acid metabolism; glycolate biosynthesis; glycolate from 2-phosphoglycolate: step 1/1.</text>
</comment>
<sequence>MSGIRALVFDLDGTLYDSEGVGRQIDASAMGHVAAVRGISPEEARLLIRETREKIAVRTGRTASLSHVCLELGIDLRELHRRFEAEIEPEPFLTRDERVVELLERLGERFDLHIYTNNNRLLSSRIMTALGVDGCFRRIFTIEDSWRPKPDRQVLEEIFREIGQEPSHCLFVGDRYDIDLRLPRELGCRVFHSRTVDELLTIETTLPSGAPMNDQTKETLDAIMRAIEIEKETFDFYTRAERKTFNPEGKRIFRWLAKTEEQHYLKLNELYQSLHEGGRWVFYGGSTITLDPAGSGEKQVGFDTDDLQALEIAMEIEKKGIAYFDDLMAKTADADGKGMLKALRDEETEHLRVITEKYNAIKG</sequence>
<dbReference type="EC" id="3.1.3.18" evidence="4"/>
<dbReference type="SFLD" id="SFLDS00003">
    <property type="entry name" value="Haloacid_Dehalogenase"/>
    <property type="match status" value="1"/>
</dbReference>
<evidence type="ECO:0000259" key="5">
    <source>
        <dbReference type="Pfam" id="PF02915"/>
    </source>
</evidence>
<evidence type="ECO:0000256" key="3">
    <source>
        <dbReference type="ARBA" id="ARBA00006171"/>
    </source>
</evidence>
<dbReference type="Pfam" id="PF00702">
    <property type="entry name" value="Hydrolase"/>
    <property type="match status" value="1"/>
</dbReference>